<feature type="domain" description="CBF1-interacting co-repressor CIR N-terminal" evidence="2">
    <location>
        <begin position="11"/>
        <end position="47"/>
    </location>
</feature>
<comment type="caution">
    <text evidence="3">The sequence shown here is derived from an EMBL/GenBank/DDBJ whole genome shotgun (WGS) entry which is preliminary data.</text>
</comment>
<name>A0AAD5SHU3_9FUNG</name>
<feature type="compositionally biased region" description="Basic and acidic residues" evidence="1">
    <location>
        <begin position="495"/>
        <end position="511"/>
    </location>
</feature>
<dbReference type="EMBL" id="JADGJD010000062">
    <property type="protein sequence ID" value="KAJ3055754.1"/>
    <property type="molecule type" value="Genomic_DNA"/>
</dbReference>
<dbReference type="InterPro" id="IPR039875">
    <property type="entry name" value="LENG1-like"/>
</dbReference>
<accession>A0AAD5SHU3</accession>
<dbReference type="PANTHER" id="PTHR22093:SF0">
    <property type="entry name" value="LEUKOCYTE RECEPTOR CLUSTER MEMBER 1"/>
    <property type="match status" value="1"/>
</dbReference>
<feature type="region of interest" description="Disordered" evidence="1">
    <location>
        <begin position="17"/>
        <end position="223"/>
    </location>
</feature>
<feature type="compositionally biased region" description="Basic and acidic residues" evidence="1">
    <location>
        <begin position="152"/>
        <end position="170"/>
    </location>
</feature>
<feature type="region of interest" description="Disordered" evidence="1">
    <location>
        <begin position="425"/>
        <end position="455"/>
    </location>
</feature>
<evidence type="ECO:0000259" key="2">
    <source>
        <dbReference type="SMART" id="SM01083"/>
    </source>
</evidence>
<feature type="compositionally biased region" description="Acidic residues" evidence="1">
    <location>
        <begin position="425"/>
        <end position="452"/>
    </location>
</feature>
<dbReference type="SMART" id="SM01083">
    <property type="entry name" value="Cir_N"/>
    <property type="match status" value="1"/>
</dbReference>
<dbReference type="PANTHER" id="PTHR22093">
    <property type="entry name" value="LEUKOCYTE RECEPTOR CLUSTER LRC MEMBER 1"/>
    <property type="match status" value="1"/>
</dbReference>
<reference evidence="3" key="1">
    <citation type="submission" date="2020-05" db="EMBL/GenBank/DDBJ databases">
        <title>Phylogenomic resolution of chytrid fungi.</title>
        <authorList>
            <person name="Stajich J.E."/>
            <person name="Amses K."/>
            <person name="Simmons R."/>
            <person name="Seto K."/>
            <person name="Myers J."/>
            <person name="Bonds A."/>
            <person name="Quandt C.A."/>
            <person name="Barry K."/>
            <person name="Liu P."/>
            <person name="Grigoriev I."/>
            <person name="Longcore J.E."/>
            <person name="James T.Y."/>
        </authorList>
    </citation>
    <scope>NUCLEOTIDE SEQUENCE</scope>
    <source>
        <strain evidence="3">JEL0318</strain>
    </source>
</reference>
<evidence type="ECO:0000313" key="3">
    <source>
        <dbReference type="EMBL" id="KAJ3055754.1"/>
    </source>
</evidence>
<keyword evidence="4" id="KW-1185">Reference proteome</keyword>
<protein>
    <recommendedName>
        <fullName evidence="2">CBF1-interacting co-repressor CIR N-terminal domain-containing protein</fullName>
    </recommendedName>
</protein>
<feature type="region of interest" description="Disordered" evidence="1">
    <location>
        <begin position="469"/>
        <end position="532"/>
    </location>
</feature>
<organism evidence="3 4">
    <name type="scientific">Rhizophlyctis rosea</name>
    <dbReference type="NCBI Taxonomy" id="64517"/>
    <lineage>
        <taxon>Eukaryota</taxon>
        <taxon>Fungi</taxon>
        <taxon>Fungi incertae sedis</taxon>
        <taxon>Chytridiomycota</taxon>
        <taxon>Chytridiomycota incertae sedis</taxon>
        <taxon>Chytridiomycetes</taxon>
        <taxon>Rhizophlyctidales</taxon>
        <taxon>Rhizophlyctidaceae</taxon>
        <taxon>Rhizophlyctis</taxon>
    </lineage>
</organism>
<proteinExistence type="predicted"/>
<dbReference type="InterPro" id="IPR019339">
    <property type="entry name" value="CIR_N_dom"/>
</dbReference>
<evidence type="ECO:0000313" key="4">
    <source>
        <dbReference type="Proteomes" id="UP001212841"/>
    </source>
</evidence>
<feature type="compositionally biased region" description="Basic and acidic residues" evidence="1">
    <location>
        <begin position="17"/>
        <end position="49"/>
    </location>
</feature>
<evidence type="ECO:0000256" key="1">
    <source>
        <dbReference type="SAM" id="MobiDB-lite"/>
    </source>
</evidence>
<gene>
    <name evidence="3" type="ORF">HK097_009407</name>
</gene>
<dbReference type="AlphaFoldDB" id="A0AAD5SHU3"/>
<feature type="compositionally biased region" description="Basic and acidic residues" evidence="1">
    <location>
        <begin position="102"/>
        <end position="142"/>
    </location>
</feature>
<dbReference type="Proteomes" id="UP001212841">
    <property type="component" value="Unassembled WGS sequence"/>
</dbReference>
<sequence length="532" mass="60188">MGKLNILQHKSWHVYSEKNREKVRRDEEKARVEEAKKAERALQADREARLNTLRANSKARNLDPGDTYEQLHNAPNEPPQHINFFPELETGRSASRGNAELEAERKAEKAKEEQKHTWYFGETRDGKKEVPWYATKDMKAPTRTDASGRPLKAVDDKKKKDKDDRRKSLDDPLALMEKYAKRLKKSDKEKNPKGASSSTSSTSSIESLRAERLKRETAERQRTELLLNPHLAKTPTQHERETTFYNSQFNPDFVRRPKDLDETKERRPWERREEGRYGQRSVAGRGHHELYAKIRHLAYSLNREQLKPNSNCDGDHNCTCTRFDIPEHVFEIGKDEDGRAARADKLFCGEAFDSKCVQACRRTSVLKGPWATGTVLTRGLGGVTLREGAIALANFVLPDPNSEVPLDEEEARQWWIKALVGDSDDDLSDLTDEEPESSDDNSEDDNDGDEHNEDYVRITMIRTKYYVEEDGKRKQKDAKTATAPKKKKTVATKADGGKAKSSSGDDGRAEEMTPADLSAAHETASGGHGGGG</sequence>
<feature type="compositionally biased region" description="Basic and acidic residues" evidence="1">
    <location>
        <begin position="208"/>
        <end position="223"/>
    </location>
</feature>